<evidence type="ECO:0008006" key="7">
    <source>
        <dbReference type="Google" id="ProtNLM"/>
    </source>
</evidence>
<dbReference type="EMBL" id="BMVG01000003">
    <property type="protein sequence ID" value="GHE01439.1"/>
    <property type="molecule type" value="Genomic_DNA"/>
</dbReference>
<evidence type="ECO:0000313" key="6">
    <source>
        <dbReference type="Proteomes" id="UP000655443"/>
    </source>
</evidence>
<dbReference type="Gene3D" id="3.60.40.10">
    <property type="entry name" value="PPM-type phosphatase domain"/>
    <property type="match status" value="1"/>
</dbReference>
<dbReference type="SMART" id="SM00331">
    <property type="entry name" value="PP2C_SIG"/>
    <property type="match status" value="1"/>
</dbReference>
<feature type="domain" description="GAF" evidence="3">
    <location>
        <begin position="65"/>
        <end position="208"/>
    </location>
</feature>
<dbReference type="InterPro" id="IPR001932">
    <property type="entry name" value="PPM-type_phosphatase-like_dom"/>
</dbReference>
<dbReference type="AlphaFoldDB" id="A0A918YGP7"/>
<dbReference type="Pfam" id="PF07228">
    <property type="entry name" value="SpoIIE"/>
    <property type="match status" value="1"/>
</dbReference>
<evidence type="ECO:0000256" key="2">
    <source>
        <dbReference type="SAM" id="MobiDB-lite"/>
    </source>
</evidence>
<feature type="domain" description="PPM-type phosphatase" evidence="4">
    <location>
        <begin position="226"/>
        <end position="438"/>
    </location>
</feature>
<reference evidence="5" key="1">
    <citation type="journal article" date="2014" name="Int. J. Syst. Evol. Microbiol.">
        <title>Complete genome sequence of Corynebacterium casei LMG S-19264T (=DSM 44701T), isolated from a smear-ripened cheese.</title>
        <authorList>
            <consortium name="US DOE Joint Genome Institute (JGI-PGF)"/>
            <person name="Walter F."/>
            <person name="Albersmeier A."/>
            <person name="Kalinowski J."/>
            <person name="Ruckert C."/>
        </authorList>
    </citation>
    <scope>NUCLEOTIDE SEQUENCE</scope>
    <source>
        <strain evidence="5">JCM 4714</strain>
    </source>
</reference>
<protein>
    <recommendedName>
        <fullName evidence="7">Phosphatase</fullName>
    </recommendedName>
</protein>
<feature type="compositionally biased region" description="Basic residues" evidence="2">
    <location>
        <begin position="1"/>
        <end position="11"/>
    </location>
</feature>
<evidence type="ECO:0000259" key="3">
    <source>
        <dbReference type="SMART" id="SM00065"/>
    </source>
</evidence>
<dbReference type="PANTHER" id="PTHR43156:SF2">
    <property type="entry name" value="STAGE II SPORULATION PROTEIN E"/>
    <property type="match status" value="1"/>
</dbReference>
<comment type="caution">
    <text evidence="5">The sequence shown here is derived from an EMBL/GenBank/DDBJ whole genome shotgun (WGS) entry which is preliminary data.</text>
</comment>
<keyword evidence="6" id="KW-1185">Reference proteome</keyword>
<dbReference type="Pfam" id="PF01590">
    <property type="entry name" value="GAF"/>
    <property type="match status" value="1"/>
</dbReference>
<accession>A0A918YGP7</accession>
<dbReference type="SUPFAM" id="SSF55781">
    <property type="entry name" value="GAF domain-like"/>
    <property type="match status" value="1"/>
</dbReference>
<keyword evidence="1" id="KW-0378">Hydrolase</keyword>
<proteinExistence type="predicted"/>
<name>A0A918YGP7_9ACTN</name>
<dbReference type="Gene3D" id="3.30.450.40">
    <property type="match status" value="1"/>
</dbReference>
<sequence length="451" mass="47226">MARWIQSRRRPVPADSGRHRETGTGHDGTATSAQSEDPAGTAEAAEGVPTADDEAAGARLSMLRDTLAGIGRTLDEAATCAELTRAVVRLADGTAAVMRRTGQTISGYEAITGDADALPDARWAAAVAREAAVPALGQQLEPWLQPVSSPRSQVAVCAPLTSGDDVYGVLVWARSGPPLRRAEGELLSLLAERAASHIRHARAYEAVNRTAGDLQRALLSEPGRPHPNLDIAIRYLPAGGGVLVGGDWCETVRLHFGRTLLVVGDVMGHGLEAAVDMNAYRSSLRYIASADLPPHRVLRQMDEIASKEAELRPATCLLARVDPGRHQVTLASAGHLPPVRIAAGGGASIVPVPVGPPLGTGFGGYESATHSLAEGETLVLFTDGLVERRGEDIDVSLARLSAVRFPAGGGLDNVLDAILRQLDARHAEDDVAALAARPHVRQGPVAGAESP</sequence>
<dbReference type="InterPro" id="IPR003018">
    <property type="entry name" value="GAF"/>
</dbReference>
<gene>
    <name evidence="5" type="ORF">GCM10010339_20650</name>
</gene>
<organism evidence="5 6">
    <name type="scientific">Streptomyces alanosinicus</name>
    <dbReference type="NCBI Taxonomy" id="68171"/>
    <lineage>
        <taxon>Bacteria</taxon>
        <taxon>Bacillati</taxon>
        <taxon>Actinomycetota</taxon>
        <taxon>Actinomycetes</taxon>
        <taxon>Kitasatosporales</taxon>
        <taxon>Streptomycetaceae</taxon>
        <taxon>Streptomyces</taxon>
    </lineage>
</organism>
<dbReference type="Proteomes" id="UP000655443">
    <property type="component" value="Unassembled WGS sequence"/>
</dbReference>
<dbReference type="InterPro" id="IPR036457">
    <property type="entry name" value="PPM-type-like_dom_sf"/>
</dbReference>
<dbReference type="InterPro" id="IPR029016">
    <property type="entry name" value="GAF-like_dom_sf"/>
</dbReference>
<dbReference type="GO" id="GO:0016791">
    <property type="term" value="F:phosphatase activity"/>
    <property type="evidence" value="ECO:0007669"/>
    <property type="project" value="TreeGrafter"/>
</dbReference>
<dbReference type="SUPFAM" id="SSF81606">
    <property type="entry name" value="PP2C-like"/>
    <property type="match status" value="1"/>
</dbReference>
<dbReference type="PANTHER" id="PTHR43156">
    <property type="entry name" value="STAGE II SPORULATION PROTEIN E-RELATED"/>
    <property type="match status" value="1"/>
</dbReference>
<evidence type="ECO:0000256" key="1">
    <source>
        <dbReference type="ARBA" id="ARBA00022801"/>
    </source>
</evidence>
<dbReference type="SMART" id="SM00065">
    <property type="entry name" value="GAF"/>
    <property type="match status" value="1"/>
</dbReference>
<evidence type="ECO:0000313" key="5">
    <source>
        <dbReference type="EMBL" id="GHE01439.1"/>
    </source>
</evidence>
<dbReference type="InterPro" id="IPR052016">
    <property type="entry name" value="Bact_Sigma-Reg"/>
</dbReference>
<reference evidence="5" key="2">
    <citation type="submission" date="2020-09" db="EMBL/GenBank/DDBJ databases">
        <authorList>
            <person name="Sun Q."/>
            <person name="Ohkuma M."/>
        </authorList>
    </citation>
    <scope>NUCLEOTIDE SEQUENCE</scope>
    <source>
        <strain evidence="5">JCM 4714</strain>
    </source>
</reference>
<evidence type="ECO:0000259" key="4">
    <source>
        <dbReference type="SMART" id="SM00331"/>
    </source>
</evidence>
<feature type="region of interest" description="Disordered" evidence="2">
    <location>
        <begin position="1"/>
        <end position="53"/>
    </location>
</feature>